<evidence type="ECO:0000259" key="2">
    <source>
        <dbReference type="PROSITE" id="PS50948"/>
    </source>
</evidence>
<sequence>MVARAFASAAMAITSASALVLEYNVIGTHGASFKNGVEMKAEVSAKASSTSIGSSLKSELPRTVLTVSEQEGCGSNLTGYLITGNGMLWSDGQPGTARDLADCRARCDTVKNCVGFTTRLPRSGKMQCTTYKGLVKTDVSKAKSYTKCVRGFSCPEHDGLKGFRFSHEGTWKNGQKVQNSKSDLACAASCRGDSSCVGFTFRHDKRAVNECLHFLNAANKEGPRRDMRATTYSKCALVENQAAAVAPAMKPVLPLTKMRINKSAGILCSGGYIISSKDWWWTEYDQMSHVADAQACMEKCESFEKCVSFVYRPMESNAECYLYKGLSARVDTGSVAYTRCSRDKRCPASSSAPDGWEFSHSGTWEGGVQMPDVTIKSCSLICKADPGCAAMSWKRDGEVCSTFQSKTEASANPMPIAGAEGYSKCVVADDEPGSTSVHREWI</sequence>
<feature type="domain" description="Apple" evidence="2">
    <location>
        <begin position="268"/>
        <end position="341"/>
    </location>
</feature>
<dbReference type="Gene3D" id="3.50.4.10">
    <property type="entry name" value="Hepatocyte Growth Factor"/>
    <property type="match status" value="1"/>
</dbReference>
<keyword evidence="4" id="KW-1185">Reference proteome</keyword>
<evidence type="ECO:0000256" key="1">
    <source>
        <dbReference type="SAM" id="SignalP"/>
    </source>
</evidence>
<organism evidence="3 4">
    <name type="scientific">Prorocentrum cordatum</name>
    <dbReference type="NCBI Taxonomy" id="2364126"/>
    <lineage>
        <taxon>Eukaryota</taxon>
        <taxon>Sar</taxon>
        <taxon>Alveolata</taxon>
        <taxon>Dinophyceae</taxon>
        <taxon>Prorocentrales</taxon>
        <taxon>Prorocentraceae</taxon>
        <taxon>Prorocentrum</taxon>
    </lineage>
</organism>
<reference evidence="3" key="1">
    <citation type="submission" date="2023-10" db="EMBL/GenBank/DDBJ databases">
        <authorList>
            <person name="Chen Y."/>
            <person name="Shah S."/>
            <person name="Dougan E. K."/>
            <person name="Thang M."/>
            <person name="Chan C."/>
        </authorList>
    </citation>
    <scope>NUCLEOTIDE SEQUENCE [LARGE SCALE GENOMIC DNA]</scope>
</reference>
<accession>A0ABN9SBP7</accession>
<proteinExistence type="predicted"/>
<name>A0ABN9SBP7_9DINO</name>
<evidence type="ECO:0000313" key="4">
    <source>
        <dbReference type="Proteomes" id="UP001189429"/>
    </source>
</evidence>
<dbReference type="EMBL" id="CAUYUJ010010169">
    <property type="protein sequence ID" value="CAK0828717.1"/>
    <property type="molecule type" value="Genomic_DNA"/>
</dbReference>
<keyword evidence="1" id="KW-0732">Signal</keyword>
<dbReference type="InterPro" id="IPR003609">
    <property type="entry name" value="Pan_app"/>
</dbReference>
<gene>
    <name evidence="3" type="ORF">PCOR1329_LOCUS27869</name>
</gene>
<dbReference type="Pfam" id="PF14295">
    <property type="entry name" value="PAN_4"/>
    <property type="match status" value="4"/>
</dbReference>
<dbReference type="PROSITE" id="PS50948">
    <property type="entry name" value="PAN"/>
    <property type="match status" value="1"/>
</dbReference>
<protein>
    <recommendedName>
        <fullName evidence="2">Apple domain-containing protein</fullName>
    </recommendedName>
</protein>
<comment type="caution">
    <text evidence="3">The sequence shown here is derived from an EMBL/GenBank/DDBJ whole genome shotgun (WGS) entry which is preliminary data.</text>
</comment>
<evidence type="ECO:0000313" key="3">
    <source>
        <dbReference type="EMBL" id="CAK0828717.1"/>
    </source>
</evidence>
<dbReference type="Proteomes" id="UP001189429">
    <property type="component" value="Unassembled WGS sequence"/>
</dbReference>
<feature type="chain" id="PRO_5045980682" description="Apple domain-containing protein" evidence="1">
    <location>
        <begin position="19"/>
        <end position="442"/>
    </location>
</feature>
<feature type="signal peptide" evidence="1">
    <location>
        <begin position="1"/>
        <end position="18"/>
    </location>
</feature>